<feature type="compositionally biased region" description="Low complexity" evidence="5">
    <location>
        <begin position="166"/>
        <end position="182"/>
    </location>
</feature>
<dbReference type="EMBL" id="VIIS01000732">
    <property type="protein sequence ID" value="KAF0305687.1"/>
    <property type="molecule type" value="Genomic_DNA"/>
</dbReference>
<protein>
    <submittedName>
        <fullName evidence="6">Phosphatase and actin regulator 4</fullName>
    </submittedName>
</protein>
<dbReference type="AlphaFoldDB" id="A0A6A4WDE2"/>
<reference evidence="6 7" key="1">
    <citation type="submission" date="2019-07" db="EMBL/GenBank/DDBJ databases">
        <title>Draft genome assembly of a fouling barnacle, Amphibalanus amphitrite (Darwin, 1854): The first reference genome for Thecostraca.</title>
        <authorList>
            <person name="Kim W."/>
        </authorList>
    </citation>
    <scope>NUCLEOTIDE SEQUENCE [LARGE SCALE GENOMIC DNA]</scope>
    <source>
        <strain evidence="6">SNU_AA5</strain>
        <tissue evidence="6">Soma without cirri and trophi</tissue>
    </source>
</reference>
<keyword evidence="3" id="KW-0009">Actin-binding</keyword>
<dbReference type="GO" id="GO:0030036">
    <property type="term" value="P:actin cytoskeleton organization"/>
    <property type="evidence" value="ECO:0007669"/>
    <property type="project" value="TreeGrafter"/>
</dbReference>
<dbReference type="PANTHER" id="PTHR12751">
    <property type="entry name" value="PHOSPHATASE AND ACTIN REGULATOR PHACTR"/>
    <property type="match status" value="1"/>
</dbReference>
<evidence type="ECO:0000256" key="4">
    <source>
        <dbReference type="PROSITE-ProRule" id="PRU00401"/>
    </source>
</evidence>
<feature type="region of interest" description="Disordered" evidence="5">
    <location>
        <begin position="130"/>
        <end position="149"/>
    </location>
</feature>
<feature type="compositionally biased region" description="Low complexity" evidence="5">
    <location>
        <begin position="130"/>
        <end position="148"/>
    </location>
</feature>
<evidence type="ECO:0000313" key="6">
    <source>
        <dbReference type="EMBL" id="KAF0305687.1"/>
    </source>
</evidence>
<dbReference type="PANTHER" id="PTHR12751:SF18">
    <property type="entry name" value="PHOSPHATASE AND ACTIN REGULATOR 1"/>
    <property type="match status" value="1"/>
</dbReference>
<dbReference type="GO" id="GO:0003779">
    <property type="term" value="F:actin binding"/>
    <property type="evidence" value="ECO:0007669"/>
    <property type="project" value="UniProtKB-KW"/>
</dbReference>
<feature type="region of interest" description="Disordered" evidence="5">
    <location>
        <begin position="56"/>
        <end position="82"/>
    </location>
</feature>
<feature type="region of interest" description="Disordered" evidence="5">
    <location>
        <begin position="96"/>
        <end position="118"/>
    </location>
</feature>
<sequence length="276" mass="29198">MNETFPRPSPAFASRRAPPTRAMPPGSALTSALTSQAAHIAFQPPTQTGVIRCRQTAEMGSTLPSAHSPRSRTPPVERKQKFAGLGRLFKPWKWKRKKKSDKFAETQRSLERKISMRSNRDDLIQKGILLPDSATSSPSTAAPASDAPDLLKERDLLNGAVSRSSPPAQHQTPPATPAAAAETPPPPPPRPERPASLGKLAAPPPPRPSPVAVSSAQRPVSVPSALLSRSGEYGGRPQHAPSPGPPVRQGCPARGAAAWPSLRPAAIPCVSQCSQV</sequence>
<feature type="region of interest" description="Disordered" evidence="5">
    <location>
        <begin position="160"/>
        <end position="256"/>
    </location>
</feature>
<feature type="compositionally biased region" description="Basic and acidic residues" evidence="5">
    <location>
        <begin position="101"/>
        <end position="118"/>
    </location>
</feature>
<comment type="similarity">
    <text evidence="1">Belongs to the phosphatase and actin regulator family.</text>
</comment>
<dbReference type="SMART" id="SM00707">
    <property type="entry name" value="RPEL"/>
    <property type="match status" value="1"/>
</dbReference>
<evidence type="ECO:0000256" key="3">
    <source>
        <dbReference type="ARBA" id="ARBA00023203"/>
    </source>
</evidence>
<evidence type="ECO:0000256" key="5">
    <source>
        <dbReference type="SAM" id="MobiDB-lite"/>
    </source>
</evidence>
<evidence type="ECO:0000313" key="7">
    <source>
        <dbReference type="Proteomes" id="UP000440578"/>
    </source>
</evidence>
<gene>
    <name evidence="6" type="primary">PHACTR4</name>
    <name evidence="6" type="ORF">FJT64_022719</name>
</gene>
<dbReference type="Proteomes" id="UP000440578">
    <property type="component" value="Unassembled WGS sequence"/>
</dbReference>
<proteinExistence type="inferred from homology"/>
<comment type="caution">
    <text evidence="6">The sequence shown here is derived from an EMBL/GenBank/DDBJ whole genome shotgun (WGS) entry which is preliminary data.</text>
</comment>
<feature type="region of interest" description="Disordered" evidence="5">
    <location>
        <begin position="1"/>
        <end position="31"/>
    </location>
</feature>
<feature type="repeat" description="RPEL" evidence="4">
    <location>
        <begin position="108"/>
        <end position="133"/>
    </location>
</feature>
<dbReference type="InterPro" id="IPR004018">
    <property type="entry name" value="RPEL_repeat"/>
</dbReference>
<dbReference type="OrthoDB" id="5563016at2759"/>
<evidence type="ECO:0000256" key="1">
    <source>
        <dbReference type="ARBA" id="ARBA00009795"/>
    </source>
</evidence>
<feature type="compositionally biased region" description="Low complexity" evidence="5">
    <location>
        <begin position="10"/>
        <end position="20"/>
    </location>
</feature>
<organism evidence="6 7">
    <name type="scientific">Amphibalanus amphitrite</name>
    <name type="common">Striped barnacle</name>
    <name type="synonym">Balanus amphitrite</name>
    <dbReference type="NCBI Taxonomy" id="1232801"/>
    <lineage>
        <taxon>Eukaryota</taxon>
        <taxon>Metazoa</taxon>
        <taxon>Ecdysozoa</taxon>
        <taxon>Arthropoda</taxon>
        <taxon>Crustacea</taxon>
        <taxon>Multicrustacea</taxon>
        <taxon>Cirripedia</taxon>
        <taxon>Thoracica</taxon>
        <taxon>Thoracicalcarea</taxon>
        <taxon>Balanomorpha</taxon>
        <taxon>Balanoidea</taxon>
        <taxon>Balanidae</taxon>
        <taxon>Amphibalaninae</taxon>
        <taxon>Amphibalanus</taxon>
    </lineage>
</organism>
<name>A0A6A4WDE2_AMPAM</name>
<dbReference type="Pfam" id="PF02755">
    <property type="entry name" value="RPEL"/>
    <property type="match status" value="1"/>
</dbReference>
<keyword evidence="2" id="KW-0677">Repeat</keyword>
<accession>A0A6A4WDE2</accession>
<keyword evidence="7" id="KW-1185">Reference proteome</keyword>
<dbReference type="PROSITE" id="PS51073">
    <property type="entry name" value="RPEL"/>
    <property type="match status" value="1"/>
</dbReference>
<evidence type="ECO:0000256" key="2">
    <source>
        <dbReference type="ARBA" id="ARBA00022737"/>
    </source>
</evidence>